<feature type="domain" description="HTH araC/xylS-type" evidence="4">
    <location>
        <begin position="197"/>
        <end position="295"/>
    </location>
</feature>
<reference evidence="6 8" key="2">
    <citation type="submission" date="2013-03" db="EMBL/GenBank/DDBJ databases">
        <title>The Genome Sequence of Enterococcus gilvus ATCC BAA-350 (PacBio/Illumina hybrid assembly).</title>
        <authorList>
            <consortium name="The Broad Institute Genomics Platform"/>
            <consortium name="The Broad Institute Genome Sequencing Center for Infectious Disease"/>
            <person name="Earl A."/>
            <person name="Russ C."/>
            <person name="Gilmore M."/>
            <person name="Surin D."/>
            <person name="Walker B."/>
            <person name="Young S."/>
            <person name="Zeng Q."/>
            <person name="Gargeya S."/>
            <person name="Fitzgerald M."/>
            <person name="Haas B."/>
            <person name="Abouelleil A."/>
            <person name="Allen A.W."/>
            <person name="Alvarado L."/>
            <person name="Arachchi H.M."/>
            <person name="Berlin A.M."/>
            <person name="Chapman S.B."/>
            <person name="Gainer-Dewar J."/>
            <person name="Goldberg J."/>
            <person name="Griggs A."/>
            <person name="Gujja S."/>
            <person name="Hansen M."/>
            <person name="Howarth C."/>
            <person name="Imamovic A."/>
            <person name="Ireland A."/>
            <person name="Larimer J."/>
            <person name="McCowan C."/>
            <person name="Murphy C."/>
            <person name="Pearson M."/>
            <person name="Poon T.W."/>
            <person name="Priest M."/>
            <person name="Roberts A."/>
            <person name="Saif S."/>
            <person name="Shea T."/>
            <person name="Sisk P."/>
            <person name="Sykes S."/>
            <person name="Wortman J."/>
            <person name="Nusbaum C."/>
            <person name="Birren B."/>
        </authorList>
    </citation>
    <scope>NUCLEOTIDE SEQUENCE [LARGE SCALE GENOMIC DNA]</scope>
    <source>
        <strain evidence="6 8">ATCC BAA-350</strain>
    </source>
</reference>
<dbReference type="PATRIC" id="fig|1158614.3.peg.502"/>
<evidence type="ECO:0000259" key="4">
    <source>
        <dbReference type="PROSITE" id="PS01124"/>
    </source>
</evidence>
<evidence type="ECO:0000313" key="6">
    <source>
        <dbReference type="EMBL" id="EOW79731.1"/>
    </source>
</evidence>
<reference evidence="5 7" key="1">
    <citation type="submission" date="2013-02" db="EMBL/GenBank/DDBJ databases">
        <title>The Genome Sequence of Enterococcus gilvus ATCC BAA-350.</title>
        <authorList>
            <consortium name="The Broad Institute Genome Sequencing Platform"/>
            <consortium name="The Broad Institute Genome Sequencing Center for Infectious Disease"/>
            <person name="Earl A.M."/>
            <person name="Gilmore M.S."/>
            <person name="Lebreton F."/>
            <person name="Walker B."/>
            <person name="Young S.K."/>
            <person name="Zeng Q."/>
            <person name="Gargeya S."/>
            <person name="Fitzgerald M."/>
            <person name="Haas B."/>
            <person name="Abouelleil A."/>
            <person name="Alvarado L."/>
            <person name="Arachchi H.M."/>
            <person name="Berlin A.M."/>
            <person name="Chapman S.B."/>
            <person name="Dewar J."/>
            <person name="Goldberg J."/>
            <person name="Griggs A."/>
            <person name="Gujja S."/>
            <person name="Hansen M."/>
            <person name="Howarth C."/>
            <person name="Imamovic A."/>
            <person name="Larimer J."/>
            <person name="McCowan C."/>
            <person name="Murphy C."/>
            <person name="Neiman D."/>
            <person name="Pearson M."/>
            <person name="Priest M."/>
            <person name="Roberts A."/>
            <person name="Saif S."/>
            <person name="Shea T."/>
            <person name="Sisk P."/>
            <person name="Sykes S."/>
            <person name="Wortman J."/>
            <person name="Nusbaum C."/>
            <person name="Birren B."/>
        </authorList>
    </citation>
    <scope>NUCLEOTIDE SEQUENCE [LARGE SCALE GENOMIC DNA]</scope>
    <source>
        <strain evidence="5 7">ATCC BAA-350</strain>
    </source>
</reference>
<evidence type="ECO:0000256" key="3">
    <source>
        <dbReference type="ARBA" id="ARBA00023163"/>
    </source>
</evidence>
<dbReference type="SUPFAM" id="SSF51182">
    <property type="entry name" value="RmlC-like cupins"/>
    <property type="match status" value="1"/>
</dbReference>
<organism evidence="5 7">
    <name type="scientific">Enterococcus gilvus ATCC BAA-350</name>
    <dbReference type="NCBI Taxonomy" id="1158614"/>
    <lineage>
        <taxon>Bacteria</taxon>
        <taxon>Bacillati</taxon>
        <taxon>Bacillota</taxon>
        <taxon>Bacilli</taxon>
        <taxon>Lactobacillales</taxon>
        <taxon>Enterococcaceae</taxon>
        <taxon>Enterococcus</taxon>
    </lineage>
</organism>
<dbReference type="Proteomes" id="UP000014160">
    <property type="component" value="Unassembled WGS sequence"/>
</dbReference>
<dbReference type="PANTHER" id="PTHR43280">
    <property type="entry name" value="ARAC-FAMILY TRANSCRIPTIONAL REGULATOR"/>
    <property type="match status" value="1"/>
</dbReference>
<proteinExistence type="predicted"/>
<dbReference type="InterPro" id="IPR018060">
    <property type="entry name" value="HTH_AraC"/>
</dbReference>
<dbReference type="PROSITE" id="PS01124">
    <property type="entry name" value="HTH_ARAC_FAMILY_2"/>
    <property type="match status" value="1"/>
</dbReference>
<dbReference type="InterPro" id="IPR014710">
    <property type="entry name" value="RmlC-like_jellyroll"/>
</dbReference>
<dbReference type="InterPro" id="IPR011051">
    <property type="entry name" value="RmlC_Cupin_sf"/>
</dbReference>
<accession>R2Y7T2</accession>
<dbReference type="eggNOG" id="COG2207">
    <property type="taxonomic scope" value="Bacteria"/>
</dbReference>
<dbReference type="EMBL" id="AJDQ01000003">
    <property type="protein sequence ID" value="EOI58417.1"/>
    <property type="molecule type" value="Genomic_DNA"/>
</dbReference>
<evidence type="ECO:0000313" key="5">
    <source>
        <dbReference type="EMBL" id="EOI58417.1"/>
    </source>
</evidence>
<keyword evidence="1" id="KW-0805">Transcription regulation</keyword>
<dbReference type="Gene3D" id="2.60.120.10">
    <property type="entry name" value="Jelly Rolls"/>
    <property type="match status" value="1"/>
</dbReference>
<dbReference type="AlphaFoldDB" id="R2Y7T2"/>
<keyword evidence="2" id="KW-0238">DNA-binding</keyword>
<dbReference type="SUPFAM" id="SSF46689">
    <property type="entry name" value="Homeodomain-like"/>
    <property type="match status" value="2"/>
</dbReference>
<dbReference type="Pfam" id="PF12833">
    <property type="entry name" value="HTH_18"/>
    <property type="match status" value="1"/>
</dbReference>
<comment type="caution">
    <text evidence="5">The sequence shown here is derived from an EMBL/GenBank/DDBJ whole genome shotgun (WGS) entry which is preliminary data.</text>
</comment>
<name>R2Y7T2_9ENTE</name>
<dbReference type="Pfam" id="PF07883">
    <property type="entry name" value="Cupin_2"/>
    <property type="match status" value="1"/>
</dbReference>
<dbReference type="GO" id="GO:0043565">
    <property type="term" value="F:sequence-specific DNA binding"/>
    <property type="evidence" value="ECO:0007669"/>
    <property type="project" value="InterPro"/>
</dbReference>
<dbReference type="PRINTS" id="PR00032">
    <property type="entry name" value="HTHARAC"/>
</dbReference>
<sequence length="304" mass="35409">MFAKELYLDRNLKELMVFPDDAFPFGVWQDDFNDSVGQILNYHWHETIEMNVLLEGTLDYRLNDQQFVLNEGDSVVVFSNSLHGAALQEKNRSAKMLTIVFSTDLLTGGGAGTIYQKYFQSLRDEGFLGRLFEKRTAIGAEMFQRLVELASIEEGTGYELRVLSKLSSIWETVFLHLFQQQKKTLMKRPEKHEKEIKAVMYYIQKNYMKHVTIQTICEATGISRSECFRIFARFTQKKPMEYINDYRMSMAAALLVNTNWPIEQVAKACGFKNASYFGKLFKARFNQTPKYYRKNQRKEDEVSG</sequence>
<evidence type="ECO:0000256" key="1">
    <source>
        <dbReference type="ARBA" id="ARBA00023015"/>
    </source>
</evidence>
<dbReference type="Proteomes" id="UP000013750">
    <property type="component" value="Unassembled WGS sequence"/>
</dbReference>
<dbReference type="PANTHER" id="PTHR43280:SF28">
    <property type="entry name" value="HTH-TYPE TRANSCRIPTIONAL ACTIVATOR RHAS"/>
    <property type="match status" value="1"/>
</dbReference>
<dbReference type="Gene3D" id="1.10.10.60">
    <property type="entry name" value="Homeodomain-like"/>
    <property type="match status" value="2"/>
</dbReference>
<dbReference type="InterPro" id="IPR013096">
    <property type="entry name" value="Cupin_2"/>
</dbReference>
<dbReference type="OrthoDB" id="9778008at2"/>
<protein>
    <recommendedName>
        <fullName evidence="4">HTH araC/xylS-type domain-containing protein</fullName>
    </recommendedName>
</protein>
<evidence type="ECO:0000313" key="8">
    <source>
        <dbReference type="Proteomes" id="UP000014160"/>
    </source>
</evidence>
<evidence type="ECO:0000313" key="7">
    <source>
        <dbReference type="Proteomes" id="UP000013750"/>
    </source>
</evidence>
<dbReference type="InterPro" id="IPR009057">
    <property type="entry name" value="Homeodomain-like_sf"/>
</dbReference>
<keyword evidence="3" id="KW-0804">Transcription</keyword>
<evidence type="ECO:0000256" key="2">
    <source>
        <dbReference type="ARBA" id="ARBA00023125"/>
    </source>
</evidence>
<dbReference type="RefSeq" id="WP_010778939.1">
    <property type="nucleotide sequence ID" value="NZ_ASWH01000002.1"/>
</dbReference>
<keyword evidence="8" id="KW-1185">Reference proteome</keyword>
<gene>
    <name evidence="6" type="ORF">I592_03871</name>
    <name evidence="5" type="ORF">UKC_00490</name>
</gene>
<dbReference type="HOGENOM" id="CLU_000445_88_3_9"/>
<dbReference type="SMART" id="SM00342">
    <property type="entry name" value="HTH_ARAC"/>
    <property type="match status" value="1"/>
</dbReference>
<dbReference type="EMBL" id="ASWH01000002">
    <property type="protein sequence ID" value="EOW79731.1"/>
    <property type="molecule type" value="Genomic_DNA"/>
</dbReference>
<dbReference type="InterPro" id="IPR020449">
    <property type="entry name" value="Tscrpt_reg_AraC-type_HTH"/>
</dbReference>
<dbReference type="GO" id="GO:0003700">
    <property type="term" value="F:DNA-binding transcription factor activity"/>
    <property type="evidence" value="ECO:0007669"/>
    <property type="project" value="InterPro"/>
</dbReference>